<reference evidence="1" key="1">
    <citation type="journal article" date="2021" name="PeerJ">
        <title>Extensive microbial diversity within the chicken gut microbiome revealed by metagenomics and culture.</title>
        <authorList>
            <person name="Gilroy R."/>
            <person name="Ravi A."/>
            <person name="Getino M."/>
            <person name="Pursley I."/>
            <person name="Horton D.L."/>
            <person name="Alikhan N.F."/>
            <person name="Baker D."/>
            <person name="Gharbi K."/>
            <person name="Hall N."/>
            <person name="Watson M."/>
            <person name="Adriaenssens E.M."/>
            <person name="Foster-Nyarko E."/>
            <person name="Jarju S."/>
            <person name="Secka A."/>
            <person name="Antonio M."/>
            <person name="Oren A."/>
            <person name="Chaudhuri R.R."/>
            <person name="La Ragione R."/>
            <person name="Hildebrand F."/>
            <person name="Pallen M.J."/>
        </authorList>
    </citation>
    <scope>NUCLEOTIDE SEQUENCE</scope>
    <source>
        <strain evidence="1">ChiHecec2B26-7398</strain>
    </source>
</reference>
<accession>A0A9D1Y221</accession>
<reference evidence="1" key="2">
    <citation type="submission" date="2021-04" db="EMBL/GenBank/DDBJ databases">
        <authorList>
            <person name="Gilroy R."/>
        </authorList>
    </citation>
    <scope>NUCLEOTIDE SEQUENCE</scope>
    <source>
        <strain evidence="1">ChiHecec2B26-7398</strain>
    </source>
</reference>
<dbReference type="AlphaFoldDB" id="A0A9D1Y221"/>
<gene>
    <name evidence="1" type="ORF">H9846_07705</name>
</gene>
<evidence type="ECO:0000313" key="2">
    <source>
        <dbReference type="Proteomes" id="UP000886751"/>
    </source>
</evidence>
<dbReference type="EMBL" id="DXEI01000117">
    <property type="protein sequence ID" value="HIX95327.1"/>
    <property type="molecule type" value="Genomic_DNA"/>
</dbReference>
<organism evidence="1 2">
    <name type="scientific">Candidatus Gemmiger excrementipullorum</name>
    <dbReference type="NCBI Taxonomy" id="2838610"/>
    <lineage>
        <taxon>Bacteria</taxon>
        <taxon>Bacillati</taxon>
        <taxon>Bacillota</taxon>
        <taxon>Clostridia</taxon>
        <taxon>Eubacteriales</taxon>
        <taxon>Gemmiger</taxon>
    </lineage>
</organism>
<protein>
    <submittedName>
        <fullName evidence="1">Uncharacterized protein</fullName>
    </submittedName>
</protein>
<evidence type="ECO:0000313" key="1">
    <source>
        <dbReference type="EMBL" id="HIX95327.1"/>
    </source>
</evidence>
<sequence>MFKKPYYGANIPPACAYCQHGTPASDPKMILCKRKGVVSPYYHCWRFRYDPLLRVPRRQMLPELDPKDFTLDEP</sequence>
<comment type="caution">
    <text evidence="1">The sequence shown here is derived from an EMBL/GenBank/DDBJ whole genome shotgun (WGS) entry which is preliminary data.</text>
</comment>
<name>A0A9D1Y221_9FIRM</name>
<dbReference type="Proteomes" id="UP000886751">
    <property type="component" value="Unassembled WGS sequence"/>
</dbReference>
<proteinExistence type="predicted"/>